<evidence type="ECO:0000313" key="9">
    <source>
        <dbReference type="EMBL" id="MFD0683028.1"/>
    </source>
</evidence>
<dbReference type="InterPro" id="IPR005479">
    <property type="entry name" value="CPAse_ATP-bd"/>
</dbReference>
<dbReference type="Gene3D" id="3.30.470.20">
    <property type="entry name" value="ATP-grasp fold, B domain"/>
    <property type="match status" value="1"/>
</dbReference>
<dbReference type="EMBL" id="JBHTGP010000001">
    <property type="protein sequence ID" value="MFD0683028.1"/>
    <property type="molecule type" value="Genomic_DNA"/>
</dbReference>
<dbReference type="InterPro" id="IPR011054">
    <property type="entry name" value="Rudment_hybrid_motif"/>
</dbReference>
<sequence>MFESVLVANRGEIASRIIRTVRAMGLKAIAVHSDADADLPFVAEADEAILLGPADPARSYLDGAAVLEAAERTNAQAVHPGYGFLAESAAFARRVAERGLGWVGPPPLAIARMADKINARNLVKEAGVPVAPGTWEPVPDADTAVEEAERIGYPVIVKPAAGGGGLLLAVARDEAELRAAFEAARSRAAHLFGSADILLERYVEGARHVEVQILGLADGTVVALGERDCSVQRRFQKVAEEAPSPGVAPALRERMAAAAVRAGEAVGYRGAGTVECLVDPAAQEFFFLEMHTRLQVEHPVTELITGIDLVEQQLRIAAGEPVSLPGAAPRGHAFEFRVQAEDPWSFQPATGKIEVWEEPVGDGIRIDAAYAEGNTVTPYYDPLLAKLCVHGDDRGHALRRARAAVDAFRIEGLPTNLPFLAELLARPEFADGTYDTAVVARMRPGL</sequence>
<evidence type="ECO:0000259" key="8">
    <source>
        <dbReference type="PROSITE" id="PS50979"/>
    </source>
</evidence>
<feature type="domain" description="Biotin carboxylation" evidence="8">
    <location>
        <begin position="1"/>
        <end position="444"/>
    </location>
</feature>
<reference evidence="10" key="1">
    <citation type="journal article" date="2019" name="Int. J. Syst. Evol. Microbiol.">
        <title>The Global Catalogue of Microorganisms (GCM) 10K type strain sequencing project: providing services to taxonomists for standard genome sequencing and annotation.</title>
        <authorList>
            <consortium name="The Broad Institute Genomics Platform"/>
            <consortium name="The Broad Institute Genome Sequencing Center for Infectious Disease"/>
            <person name="Wu L."/>
            <person name="Ma J."/>
        </authorList>
    </citation>
    <scope>NUCLEOTIDE SEQUENCE [LARGE SCALE GENOMIC DNA]</scope>
    <source>
        <strain evidence="10">JCM 9371</strain>
    </source>
</reference>
<name>A0ABW2X9A4_9ACTN</name>
<dbReference type="PANTHER" id="PTHR18866">
    <property type="entry name" value="CARBOXYLASE:PYRUVATE/ACETYL-COA/PROPIONYL-COA CARBOXYLASE"/>
    <property type="match status" value="1"/>
</dbReference>
<dbReference type="InterPro" id="IPR016185">
    <property type="entry name" value="PreATP-grasp_dom_sf"/>
</dbReference>
<accession>A0ABW2X9A4</accession>
<dbReference type="InterPro" id="IPR005481">
    <property type="entry name" value="BC-like_N"/>
</dbReference>
<dbReference type="SUPFAM" id="SSF51246">
    <property type="entry name" value="Rudiment single hybrid motif"/>
    <property type="match status" value="1"/>
</dbReference>
<dbReference type="InterPro" id="IPR011761">
    <property type="entry name" value="ATP-grasp"/>
</dbReference>
<keyword evidence="3 6" id="KW-0547">Nucleotide-binding</keyword>
<dbReference type="SMART" id="SM00878">
    <property type="entry name" value="Biotin_carb_C"/>
    <property type="match status" value="1"/>
</dbReference>
<dbReference type="EC" id="6.3.4.14" evidence="1"/>
<dbReference type="RefSeq" id="WP_131757728.1">
    <property type="nucleotide sequence ID" value="NZ_CAACUY010000037.1"/>
</dbReference>
<evidence type="ECO:0000256" key="2">
    <source>
        <dbReference type="ARBA" id="ARBA00022598"/>
    </source>
</evidence>
<organism evidence="9 10">
    <name type="scientific">Actinomadura fibrosa</name>
    <dbReference type="NCBI Taxonomy" id="111802"/>
    <lineage>
        <taxon>Bacteria</taxon>
        <taxon>Bacillati</taxon>
        <taxon>Actinomycetota</taxon>
        <taxon>Actinomycetes</taxon>
        <taxon>Streptosporangiales</taxon>
        <taxon>Thermomonosporaceae</taxon>
        <taxon>Actinomadura</taxon>
    </lineage>
</organism>
<dbReference type="SUPFAM" id="SSF56059">
    <property type="entry name" value="Glutathione synthetase ATP-binding domain-like"/>
    <property type="match status" value="1"/>
</dbReference>
<dbReference type="InterPro" id="IPR050856">
    <property type="entry name" value="Biotin_carboxylase_complex"/>
</dbReference>
<dbReference type="InterPro" id="IPR005482">
    <property type="entry name" value="Biotin_COase_C"/>
</dbReference>
<protein>
    <recommendedName>
        <fullName evidence="1">biotin carboxylase</fullName>
        <ecNumber evidence="1">6.3.4.14</ecNumber>
    </recommendedName>
</protein>
<evidence type="ECO:0000256" key="1">
    <source>
        <dbReference type="ARBA" id="ARBA00013263"/>
    </source>
</evidence>
<evidence type="ECO:0000256" key="4">
    <source>
        <dbReference type="ARBA" id="ARBA00022840"/>
    </source>
</evidence>
<gene>
    <name evidence="9" type="ORF">ACFQZM_00840</name>
</gene>
<keyword evidence="2" id="KW-0436">Ligase</keyword>
<evidence type="ECO:0000259" key="7">
    <source>
        <dbReference type="PROSITE" id="PS50975"/>
    </source>
</evidence>
<evidence type="ECO:0000256" key="5">
    <source>
        <dbReference type="ARBA" id="ARBA00023267"/>
    </source>
</evidence>
<dbReference type="PROSITE" id="PS50979">
    <property type="entry name" value="BC"/>
    <property type="match status" value="1"/>
</dbReference>
<keyword evidence="10" id="KW-1185">Reference proteome</keyword>
<dbReference type="Pfam" id="PF02786">
    <property type="entry name" value="CPSase_L_D2"/>
    <property type="match status" value="1"/>
</dbReference>
<dbReference type="PANTHER" id="PTHR18866:SF33">
    <property type="entry name" value="METHYLCROTONOYL-COA CARBOXYLASE SUBUNIT ALPHA, MITOCHONDRIAL-RELATED"/>
    <property type="match status" value="1"/>
</dbReference>
<dbReference type="Proteomes" id="UP001597063">
    <property type="component" value="Unassembled WGS sequence"/>
</dbReference>
<comment type="caution">
    <text evidence="9">The sequence shown here is derived from an EMBL/GenBank/DDBJ whole genome shotgun (WGS) entry which is preliminary data.</text>
</comment>
<dbReference type="InterPro" id="IPR011764">
    <property type="entry name" value="Biotin_carboxylation_dom"/>
</dbReference>
<dbReference type="Pfam" id="PF00289">
    <property type="entry name" value="Biotin_carb_N"/>
    <property type="match status" value="1"/>
</dbReference>
<keyword evidence="4 6" id="KW-0067">ATP-binding</keyword>
<evidence type="ECO:0000313" key="10">
    <source>
        <dbReference type="Proteomes" id="UP001597063"/>
    </source>
</evidence>
<dbReference type="SUPFAM" id="SSF52440">
    <property type="entry name" value="PreATP-grasp domain"/>
    <property type="match status" value="1"/>
</dbReference>
<feature type="domain" description="ATP-grasp" evidence="7">
    <location>
        <begin position="120"/>
        <end position="318"/>
    </location>
</feature>
<evidence type="ECO:0000256" key="3">
    <source>
        <dbReference type="ARBA" id="ARBA00022741"/>
    </source>
</evidence>
<dbReference type="Pfam" id="PF02785">
    <property type="entry name" value="Biotin_carb_C"/>
    <property type="match status" value="1"/>
</dbReference>
<proteinExistence type="predicted"/>
<keyword evidence="5" id="KW-0092">Biotin</keyword>
<evidence type="ECO:0000256" key="6">
    <source>
        <dbReference type="PROSITE-ProRule" id="PRU00409"/>
    </source>
</evidence>
<dbReference type="PROSITE" id="PS50975">
    <property type="entry name" value="ATP_GRASP"/>
    <property type="match status" value="1"/>
</dbReference>